<reference evidence="14" key="1">
    <citation type="submission" date="2016-04" db="EMBL/GenBank/DDBJ databases">
        <title>Fast-growing isolate from the root nodules of Vavilovia formosa.</title>
        <authorList>
            <person name="Kimeklis A."/>
            <person name="Safronova V."/>
            <person name="Belimov A."/>
            <person name="Andronov E."/>
        </authorList>
    </citation>
    <scope>NUCLEOTIDE SEQUENCE [LARGE SCALE GENOMIC DNA]</scope>
    <source>
        <strain evidence="14">Vaf-46</strain>
    </source>
</reference>
<feature type="transmembrane region" description="Helical" evidence="13">
    <location>
        <begin position="83"/>
        <end position="101"/>
    </location>
</feature>
<gene>
    <name evidence="14" type="ORF">A4U53_23045</name>
</gene>
<keyword evidence="6" id="KW-0256">Endoplasmic reticulum</keyword>
<accession>A0A179BRQ8</accession>
<proteinExistence type="predicted"/>
<comment type="subcellular location">
    <subcellularLocation>
        <location evidence="2">Endoplasmic reticulum membrane</location>
        <topology evidence="2">Multi-pass membrane protein</topology>
    </subcellularLocation>
</comment>
<evidence type="ECO:0000256" key="3">
    <source>
        <dbReference type="ARBA" id="ARBA00012452"/>
    </source>
</evidence>
<dbReference type="PANTHER" id="PTHR10689">
    <property type="entry name" value="MICROSOMAL GLUTATHIONE S-TRANSFERASE 1"/>
    <property type="match status" value="1"/>
</dbReference>
<comment type="function">
    <text evidence="1">Conjugation of reduced glutathione to a wide number of exogenous and endogenous hydrophobic electrophiles.</text>
</comment>
<dbReference type="EMBL" id="LWBS01000231">
    <property type="protein sequence ID" value="OAP93963.1"/>
    <property type="molecule type" value="Genomic_DNA"/>
</dbReference>
<evidence type="ECO:0000256" key="9">
    <source>
        <dbReference type="ARBA" id="ARBA00023136"/>
    </source>
</evidence>
<keyword evidence="4 14" id="KW-0808">Transferase</keyword>
<organism evidence="14">
    <name type="scientific">Rhizobium leguminosarum</name>
    <dbReference type="NCBI Taxonomy" id="384"/>
    <lineage>
        <taxon>Bacteria</taxon>
        <taxon>Pseudomonadati</taxon>
        <taxon>Pseudomonadota</taxon>
        <taxon>Alphaproteobacteria</taxon>
        <taxon>Hyphomicrobiales</taxon>
        <taxon>Rhizobiaceae</taxon>
        <taxon>Rhizobium/Agrobacterium group</taxon>
        <taxon>Rhizobium</taxon>
    </lineage>
</organism>
<dbReference type="PANTHER" id="PTHR10689:SF6">
    <property type="entry name" value="MICROSOMAL GLUTATHIONE S-TRANSFERASE 1"/>
    <property type="match status" value="1"/>
</dbReference>
<evidence type="ECO:0000256" key="8">
    <source>
        <dbReference type="ARBA" id="ARBA00022990"/>
    </source>
</evidence>
<feature type="transmembrane region" description="Helical" evidence="13">
    <location>
        <begin position="131"/>
        <end position="153"/>
    </location>
</feature>
<dbReference type="GO" id="GO:0016020">
    <property type="term" value="C:membrane"/>
    <property type="evidence" value="ECO:0007669"/>
    <property type="project" value="InterPro"/>
</dbReference>
<dbReference type="SUPFAM" id="SSF161084">
    <property type="entry name" value="MAPEG domain-like"/>
    <property type="match status" value="1"/>
</dbReference>
<dbReference type="GO" id="GO:0004364">
    <property type="term" value="F:glutathione transferase activity"/>
    <property type="evidence" value="ECO:0007669"/>
    <property type="project" value="UniProtKB-EC"/>
</dbReference>
<evidence type="ECO:0000256" key="11">
    <source>
        <dbReference type="ARBA" id="ARBA00039397"/>
    </source>
</evidence>
<evidence type="ECO:0000313" key="14">
    <source>
        <dbReference type="EMBL" id="OAP93963.1"/>
    </source>
</evidence>
<evidence type="ECO:0000256" key="13">
    <source>
        <dbReference type="SAM" id="Phobius"/>
    </source>
</evidence>
<evidence type="ECO:0000256" key="1">
    <source>
        <dbReference type="ARBA" id="ARBA00003701"/>
    </source>
</evidence>
<keyword evidence="8" id="KW-0007">Acetylation</keyword>
<dbReference type="Gene3D" id="1.20.120.550">
    <property type="entry name" value="Membrane associated eicosanoid/glutathione metabolism-like domain"/>
    <property type="match status" value="1"/>
</dbReference>
<feature type="transmembrane region" description="Helical" evidence="13">
    <location>
        <begin position="12"/>
        <end position="34"/>
    </location>
</feature>
<comment type="caution">
    <text evidence="14">The sequence shown here is derived from an EMBL/GenBank/DDBJ whole genome shotgun (WGS) entry which is preliminary data.</text>
</comment>
<keyword evidence="7 13" id="KW-1133">Transmembrane helix</keyword>
<dbReference type="eggNOG" id="ENOG50341KK">
    <property type="taxonomic scope" value="Bacteria"/>
</dbReference>
<evidence type="ECO:0000256" key="4">
    <source>
        <dbReference type="ARBA" id="ARBA00022679"/>
    </source>
</evidence>
<name>A0A179BRQ8_RHILE</name>
<evidence type="ECO:0000256" key="5">
    <source>
        <dbReference type="ARBA" id="ARBA00022692"/>
    </source>
</evidence>
<evidence type="ECO:0000256" key="7">
    <source>
        <dbReference type="ARBA" id="ARBA00022989"/>
    </source>
</evidence>
<dbReference type="InterPro" id="IPR040162">
    <property type="entry name" value="MGST1-like"/>
</dbReference>
<protein>
    <recommendedName>
        <fullName evidence="11">Microsomal glutathione S-transferase 1</fullName>
        <ecNumber evidence="3">2.5.1.18</ecNumber>
    </recommendedName>
</protein>
<dbReference type="InterPro" id="IPR023352">
    <property type="entry name" value="MAPEG-like_dom_sf"/>
</dbReference>
<dbReference type="AlphaFoldDB" id="A0A179BRQ8"/>
<comment type="subunit">
    <text evidence="10">Homotrimer; The trimer binds only one molecule of glutathione.</text>
</comment>
<keyword evidence="9 13" id="KW-0472">Membrane</keyword>
<evidence type="ECO:0000256" key="2">
    <source>
        <dbReference type="ARBA" id="ARBA00004477"/>
    </source>
</evidence>
<evidence type="ECO:0000256" key="10">
    <source>
        <dbReference type="ARBA" id="ARBA00038540"/>
    </source>
</evidence>
<sequence>MDHLSLSNPVFAAYAIAAVLMVLKGVAMSWLTVIRMVAENGGFRNPEDMKKTMANPRPHDAQLAPNERVDRIRRIQLNDLENLPYFLVAGLLYVTTAPSLLLAQFLFYGYVVTRLLHFIAYYTAQIHDIRAALWTPGSLIIIFMSGSTFVSAVW</sequence>
<evidence type="ECO:0000256" key="6">
    <source>
        <dbReference type="ARBA" id="ARBA00022824"/>
    </source>
</evidence>
<dbReference type="InterPro" id="IPR001129">
    <property type="entry name" value="Membr-assoc_MAPEG"/>
</dbReference>
<dbReference type="Pfam" id="PF01124">
    <property type="entry name" value="MAPEG"/>
    <property type="match status" value="1"/>
</dbReference>
<comment type="catalytic activity">
    <reaction evidence="12">
        <text>RX + glutathione = an S-substituted glutathione + a halide anion + H(+)</text>
        <dbReference type="Rhea" id="RHEA:16437"/>
        <dbReference type="ChEBI" id="CHEBI:15378"/>
        <dbReference type="ChEBI" id="CHEBI:16042"/>
        <dbReference type="ChEBI" id="CHEBI:17792"/>
        <dbReference type="ChEBI" id="CHEBI:57925"/>
        <dbReference type="ChEBI" id="CHEBI:90779"/>
        <dbReference type="EC" id="2.5.1.18"/>
    </reaction>
    <physiologicalReaction direction="left-to-right" evidence="12">
        <dbReference type="Rhea" id="RHEA:16438"/>
    </physiologicalReaction>
</comment>
<keyword evidence="5 13" id="KW-0812">Transmembrane</keyword>
<evidence type="ECO:0000256" key="12">
    <source>
        <dbReference type="ARBA" id="ARBA00049385"/>
    </source>
</evidence>
<dbReference type="EC" id="2.5.1.18" evidence="3"/>